<protein>
    <recommendedName>
        <fullName evidence="4 8">Sucrose-phosphate synthase</fullName>
        <ecNumber evidence="4 8">2.4.1.14</ecNumber>
    </recommendedName>
</protein>
<comment type="pathway">
    <text evidence="1 8">Glycan biosynthesis; sucrose biosynthesis; sucrose from D-fructose 6-phosphate and UDP-alpha-D-glucose: step 1/2.</text>
</comment>
<dbReference type="Proteomes" id="UP001652660">
    <property type="component" value="Chromosome 8e"/>
</dbReference>
<dbReference type="Gene3D" id="3.40.50.2000">
    <property type="entry name" value="Glycogen Phosphorylase B"/>
    <property type="match status" value="2"/>
</dbReference>
<dbReference type="InterPro" id="IPR001296">
    <property type="entry name" value="Glyco_trans_1"/>
</dbReference>
<reference evidence="15" key="2">
    <citation type="submission" date="2025-08" db="UniProtKB">
        <authorList>
            <consortium name="RefSeq"/>
        </authorList>
    </citation>
    <scope>IDENTIFICATION</scope>
    <source>
        <tissue evidence="15">Leaves</tissue>
    </source>
</reference>
<comment type="similarity">
    <text evidence="2 8">Belongs to the glycosyltransferase 1 family.</text>
</comment>
<dbReference type="InterPro" id="IPR023214">
    <property type="entry name" value="HAD_sf"/>
</dbReference>
<gene>
    <name evidence="15" type="primary">LOC113703487</name>
</gene>
<dbReference type="InterPro" id="IPR035659">
    <property type="entry name" value="SPS_C"/>
</dbReference>
<evidence type="ECO:0000256" key="1">
    <source>
        <dbReference type="ARBA" id="ARBA00005027"/>
    </source>
</evidence>
<evidence type="ECO:0000259" key="12">
    <source>
        <dbReference type="Pfam" id="PF05116"/>
    </source>
</evidence>
<feature type="region of interest" description="Disordered" evidence="9">
    <location>
        <begin position="96"/>
        <end position="149"/>
    </location>
</feature>
<evidence type="ECO:0000259" key="11">
    <source>
        <dbReference type="Pfam" id="PF00862"/>
    </source>
</evidence>
<keyword evidence="5 8" id="KW-0328">Glycosyltransferase</keyword>
<evidence type="ECO:0000256" key="7">
    <source>
        <dbReference type="ARBA" id="ARBA00047471"/>
    </source>
</evidence>
<comment type="catalytic activity">
    <reaction evidence="7 8">
        <text>beta-D-fructose 6-phosphate + UDP-alpha-D-glucose = sucrose 6(F)-phosphate + UDP + H(+)</text>
        <dbReference type="Rhea" id="RHEA:22172"/>
        <dbReference type="ChEBI" id="CHEBI:15378"/>
        <dbReference type="ChEBI" id="CHEBI:57634"/>
        <dbReference type="ChEBI" id="CHEBI:57723"/>
        <dbReference type="ChEBI" id="CHEBI:58223"/>
        <dbReference type="ChEBI" id="CHEBI:58885"/>
        <dbReference type="EC" id="2.4.1.14"/>
    </reaction>
</comment>
<dbReference type="RefSeq" id="XP_027080666.1">
    <property type="nucleotide sequence ID" value="XM_027224865.2"/>
</dbReference>
<dbReference type="InterPro" id="IPR013860">
    <property type="entry name" value="AreA_GATA"/>
</dbReference>
<dbReference type="NCBIfam" id="TIGR02468">
    <property type="entry name" value="sucrsPsyn_pln"/>
    <property type="match status" value="1"/>
</dbReference>
<feature type="region of interest" description="Disordered" evidence="9">
    <location>
        <begin position="440"/>
        <end position="466"/>
    </location>
</feature>
<dbReference type="Pfam" id="PF08550">
    <property type="entry name" value="GATA_AreA"/>
    <property type="match status" value="1"/>
</dbReference>
<feature type="domain" description="Sucrose phosphatase-like" evidence="12">
    <location>
        <begin position="833"/>
        <end position="997"/>
    </location>
</feature>
<feature type="compositionally biased region" description="Basic and acidic residues" evidence="9">
    <location>
        <begin position="128"/>
        <end position="138"/>
    </location>
</feature>
<dbReference type="OrthoDB" id="512920at2759"/>
<dbReference type="Pfam" id="PF05116">
    <property type="entry name" value="S6PP"/>
    <property type="match status" value="1"/>
</dbReference>
<reference evidence="14" key="1">
    <citation type="journal article" date="2025" name="Foods">
        <title>Unveiling the Microbial Signatures of Arabica Coffee Cherries: Insights into Ripeness Specific Diversity, Functional Traits, and Implications for Quality and Safety.</title>
        <authorList>
            <consortium name="RefSeq"/>
            <person name="Tenea G.N."/>
            <person name="Cifuentes V."/>
            <person name="Reyes P."/>
            <person name="Cevallos-Vallejos M."/>
        </authorList>
    </citation>
    <scope>NUCLEOTIDE SEQUENCE [LARGE SCALE GENOMIC DNA]</scope>
</reference>
<evidence type="ECO:0000256" key="8">
    <source>
        <dbReference type="RuleBase" id="RU368006"/>
    </source>
</evidence>
<feature type="domain" description="Nitrogen regulatory protein areA GATA-like" evidence="13">
    <location>
        <begin position="62"/>
        <end position="88"/>
    </location>
</feature>
<evidence type="ECO:0000256" key="6">
    <source>
        <dbReference type="ARBA" id="ARBA00022679"/>
    </source>
</evidence>
<evidence type="ECO:0000313" key="14">
    <source>
        <dbReference type="Proteomes" id="UP001652660"/>
    </source>
</evidence>
<evidence type="ECO:0000259" key="13">
    <source>
        <dbReference type="Pfam" id="PF08550"/>
    </source>
</evidence>
<evidence type="ECO:0000256" key="4">
    <source>
        <dbReference type="ARBA" id="ARBA00012536"/>
    </source>
</evidence>
<dbReference type="Pfam" id="PF00862">
    <property type="entry name" value="GT-B_Sucrose_synth"/>
    <property type="match status" value="1"/>
</dbReference>
<feature type="region of interest" description="Disordered" evidence="9">
    <location>
        <begin position="233"/>
        <end position="256"/>
    </location>
</feature>
<proteinExistence type="inferred from homology"/>
<dbReference type="InterPro" id="IPR044161">
    <property type="entry name" value="SPS"/>
</dbReference>
<evidence type="ECO:0000256" key="9">
    <source>
        <dbReference type="SAM" id="MobiDB-lite"/>
    </source>
</evidence>
<dbReference type="InterPro" id="IPR012819">
    <property type="entry name" value="SPS_pln"/>
</dbReference>
<organism evidence="14 15">
    <name type="scientific">Coffea arabica</name>
    <name type="common">Arabian coffee</name>
    <dbReference type="NCBI Taxonomy" id="13443"/>
    <lineage>
        <taxon>Eukaryota</taxon>
        <taxon>Viridiplantae</taxon>
        <taxon>Streptophyta</taxon>
        <taxon>Embryophyta</taxon>
        <taxon>Tracheophyta</taxon>
        <taxon>Spermatophyta</taxon>
        <taxon>Magnoliopsida</taxon>
        <taxon>eudicotyledons</taxon>
        <taxon>Gunneridae</taxon>
        <taxon>Pentapetalae</taxon>
        <taxon>asterids</taxon>
        <taxon>lamiids</taxon>
        <taxon>Gentianales</taxon>
        <taxon>Rubiaceae</taxon>
        <taxon>Ixoroideae</taxon>
        <taxon>Gardenieae complex</taxon>
        <taxon>Bertiereae - Coffeeae clade</taxon>
        <taxon>Coffeeae</taxon>
        <taxon>Coffea</taxon>
    </lineage>
</organism>
<evidence type="ECO:0000256" key="5">
    <source>
        <dbReference type="ARBA" id="ARBA00022676"/>
    </source>
</evidence>
<dbReference type="UniPathway" id="UPA00371">
    <property type="reaction ID" value="UER00545"/>
</dbReference>
<keyword evidence="6 8" id="KW-0808">Transferase</keyword>
<evidence type="ECO:0000313" key="15">
    <source>
        <dbReference type="RefSeq" id="XP_027080666.1"/>
    </source>
</evidence>
<dbReference type="Pfam" id="PF00534">
    <property type="entry name" value="Glycos_transf_1"/>
    <property type="match status" value="1"/>
</dbReference>
<dbReference type="InterPro" id="IPR000368">
    <property type="entry name" value="Sucrose_synth_GT-B1"/>
</dbReference>
<dbReference type="EC" id="2.4.1.14" evidence="4 8"/>
<dbReference type="SUPFAM" id="SSF53756">
    <property type="entry name" value="UDP-Glycosyltransferase/glycogen phosphorylase"/>
    <property type="match status" value="1"/>
</dbReference>
<feature type="compositionally biased region" description="Basic and acidic residues" evidence="9">
    <location>
        <begin position="97"/>
        <end position="118"/>
    </location>
</feature>
<evidence type="ECO:0000259" key="10">
    <source>
        <dbReference type="Pfam" id="PF00534"/>
    </source>
</evidence>
<keyword evidence="14" id="KW-1185">Reference proteome</keyword>
<dbReference type="GO" id="GO:0046524">
    <property type="term" value="F:sucrose-phosphate synthase activity"/>
    <property type="evidence" value="ECO:0007669"/>
    <property type="project" value="UniProtKB-UniRule"/>
</dbReference>
<evidence type="ECO:0000256" key="3">
    <source>
        <dbReference type="ARBA" id="ARBA00011774"/>
    </source>
</evidence>
<name>A0A6P6TSS7_COFAR</name>
<feature type="domain" description="Sucrose synthase first GT-B" evidence="11">
    <location>
        <begin position="171"/>
        <end position="439"/>
    </location>
</feature>
<comment type="function">
    <text evidence="8">Plays a role in photosynthetic sucrose synthesis by catalyzing the rate-limiting step of sucrose biosynthesis from UDP-glucose and fructose- 6-phosphate. Involved in the regulation of carbon partitioning in the leaves of plants. May regulate the synthesis of sucrose and therefore play a major role as a limiting factor in the export of photoassimilates out of the leaf. Plays a role for sucrose availability that is essential for plant growth and fiber elongation.</text>
</comment>
<feature type="region of interest" description="Disordered" evidence="9">
    <location>
        <begin position="717"/>
        <end position="743"/>
    </location>
</feature>
<comment type="subunit">
    <text evidence="3 8">Homodimer or homotetramer.</text>
</comment>
<sequence length="1054" mass="117265">MAGNDWINSYLNAILDVKDPAGGTAGDSKPSLMLRERGRFCPARYFVEEVISGFDETDLHRSWASASSIKDSQERNTRLENMSWRIWNLARKKRKIESKEAQRPNKTHVERQKARWEATADMSEELSEGEKADMKSDLSAHGGSTRGRMSRVSSVDMMANLANQYKEKKLYIVLISLHGLIRGENMELGRDSDTGGQVKYVVELARALGAMPGVYRVDLLTRQVSAPDVDWTYGEPTEMLNPPSSESDNSTDEGGESSGAYIIRIPFGPKDKYIPKEHLWPYVSEFVDGALSHVIQMSKVLGEQIGSGQPIWPVAIHGHYADAGDAAALLSGALNVPMLLTGHSLGRDKLEQILKQGRQSREEINSMYRIMRRIEAEEISLDAAEVIITSTRQEIEEQWQLYDGFDPILERKLRARTRRSVSCFGRFMPRMVVIPPGMEFHKISSQNGGDQEGDGGESEGHSGTQHPPIWSEIMRFFSNPRKPMILALARPDPKKNLINLVKAFGGCQQLRELANLTLIMGNRDAIDEMSSTNSSVLLSIVKLIDKYDLYGQVSYPKHHKQSEVPDIYRLAAKTKGVFINPAFIEPFGLTLIEAAAHGLPMVATKNGGPVDIHRVLDNGLLVDPHNQQSIADALLKLVSEKKLWAKCRENGLKNIHLYSWPEHCKTYLARIASCKQRHPQWLRKDDEHTNSDSDSPGESLRDIQDISLGLKMSLDDEKVEETGSSDKDLDSVREAGDGKSQVENSALALSGKGSAEKAEQSAFPTLKKKNFICVISIDCGSLDDLASFTKTIVEAGSMERSSCSVGFILSTALTISETNCLLKLGGFRPRDFDAFICNSGGEIYYPSSCSEEKPSDHPFIVDSDYHLHIDYRWGANDLRKTLVRWAASVNQKKKYEDGPAMTEHDSGSTHCYAFKVREPEVLPPVKEIRKLMRNQALRCHAIHCQNGMGLNVIPVLASRAQALRYLQVRWGIKLSNVVVFVGECGDTDYEGLVGGVHKTVVLKGVCSDAPKIYSNRSYPLDHVLPVDTPNIIQSQGPSKDEILESLRKLGLLNS</sequence>
<feature type="compositionally biased region" description="Basic and acidic residues" evidence="9">
    <location>
        <begin position="717"/>
        <end position="737"/>
    </location>
</feature>
<feature type="domain" description="Glycosyl transferase family 1" evidence="10">
    <location>
        <begin position="478"/>
        <end position="652"/>
    </location>
</feature>
<dbReference type="GO" id="GO:0005986">
    <property type="term" value="P:sucrose biosynthetic process"/>
    <property type="evidence" value="ECO:0007669"/>
    <property type="project" value="UniProtKB-UniRule"/>
</dbReference>
<dbReference type="GeneID" id="113703487"/>
<accession>A0A6P6TSS7</accession>
<dbReference type="Gene3D" id="3.40.50.1000">
    <property type="entry name" value="HAD superfamily/HAD-like"/>
    <property type="match status" value="1"/>
</dbReference>
<dbReference type="PANTHER" id="PTHR46039:SF7">
    <property type="entry name" value="SUCROSE-PHOSPHATE SYNTHASE 2-RELATED"/>
    <property type="match status" value="1"/>
</dbReference>
<dbReference type="PANTHER" id="PTHR46039">
    <property type="entry name" value="SUCROSE-PHOSPHATE SYNTHASE 3-RELATED"/>
    <property type="match status" value="1"/>
</dbReference>
<evidence type="ECO:0000256" key="2">
    <source>
        <dbReference type="ARBA" id="ARBA00006530"/>
    </source>
</evidence>
<dbReference type="CDD" id="cd16419">
    <property type="entry name" value="HAD_SPS"/>
    <property type="match status" value="1"/>
</dbReference>
<dbReference type="InterPro" id="IPR006380">
    <property type="entry name" value="SPP-like_dom"/>
</dbReference>
<dbReference type="Gene3D" id="3.90.1070.10">
    <property type="match status" value="1"/>
</dbReference>
<dbReference type="AlphaFoldDB" id="A0A6P6TSS7"/>